<organism evidence="1 2">
    <name type="scientific">Ligilactobacillus agilis DSM 20509</name>
    <dbReference type="NCBI Taxonomy" id="1423718"/>
    <lineage>
        <taxon>Bacteria</taxon>
        <taxon>Bacillati</taxon>
        <taxon>Bacillota</taxon>
        <taxon>Bacilli</taxon>
        <taxon>Lactobacillales</taxon>
        <taxon>Lactobacillaceae</taxon>
        <taxon>Ligilactobacillus</taxon>
    </lineage>
</organism>
<evidence type="ECO:0000313" key="1">
    <source>
        <dbReference type="EMBL" id="KRM62870.1"/>
    </source>
</evidence>
<comment type="caution">
    <text evidence="1">The sequence shown here is derived from an EMBL/GenBank/DDBJ whole genome shotgun (WGS) entry which is preliminary data.</text>
</comment>
<dbReference type="AlphaFoldDB" id="A0A0R2AGJ2"/>
<dbReference type="EMBL" id="AYYP01000072">
    <property type="protein sequence ID" value="KRM62870.1"/>
    <property type="molecule type" value="Genomic_DNA"/>
</dbReference>
<name>A0A0R2AGJ2_9LACO</name>
<accession>A0A0R2AGJ2</accession>
<evidence type="ECO:0000313" key="2">
    <source>
        <dbReference type="Proteomes" id="UP000051008"/>
    </source>
</evidence>
<proteinExistence type="predicted"/>
<keyword evidence="2" id="KW-1185">Reference proteome</keyword>
<dbReference type="RefSeq" id="WP_056977693.1">
    <property type="nucleotide sequence ID" value="NZ_AYYP01000072.1"/>
</dbReference>
<dbReference type="Proteomes" id="UP000051008">
    <property type="component" value="Unassembled WGS sequence"/>
</dbReference>
<reference evidence="1 2" key="1">
    <citation type="journal article" date="2015" name="Genome Announc.">
        <title>Expanding the biotechnology potential of lactobacilli through comparative genomics of 213 strains and associated genera.</title>
        <authorList>
            <person name="Sun Z."/>
            <person name="Harris H.M."/>
            <person name="McCann A."/>
            <person name="Guo C."/>
            <person name="Argimon S."/>
            <person name="Zhang W."/>
            <person name="Yang X."/>
            <person name="Jeffery I.B."/>
            <person name="Cooney J.C."/>
            <person name="Kagawa T.F."/>
            <person name="Liu W."/>
            <person name="Song Y."/>
            <person name="Salvetti E."/>
            <person name="Wrobel A."/>
            <person name="Rasinkangas P."/>
            <person name="Parkhill J."/>
            <person name="Rea M.C."/>
            <person name="O'Sullivan O."/>
            <person name="Ritari J."/>
            <person name="Douillard F.P."/>
            <person name="Paul Ross R."/>
            <person name="Yang R."/>
            <person name="Briner A.E."/>
            <person name="Felis G.E."/>
            <person name="de Vos W.M."/>
            <person name="Barrangou R."/>
            <person name="Klaenhammer T.R."/>
            <person name="Caufield P.W."/>
            <person name="Cui Y."/>
            <person name="Zhang H."/>
            <person name="O'Toole P.W."/>
        </authorList>
    </citation>
    <scope>NUCLEOTIDE SEQUENCE [LARGE SCALE GENOMIC DNA]</scope>
    <source>
        <strain evidence="1 2">DSM 20509</strain>
    </source>
</reference>
<dbReference type="PATRIC" id="fig|1423718.3.peg.1165"/>
<gene>
    <name evidence="1" type="ORF">FC14_GL001107</name>
</gene>
<protein>
    <submittedName>
        <fullName evidence="1">Uncharacterized protein</fullName>
    </submittedName>
</protein>
<sequence>MKLHTVKAYEPLALNLAAAKDNIYRDLAAKRKVGKAGLLDWYLTSQKIAGREYHLLVQPEAKLYIPFTPQLGDYFEDILRFILQRLAVTGEQVEKMHAGLFNGRGVEVMLNASEPELAFISANEAKLKRLLPGELAEFKSRDAQIGYCALLGYWLSHFATEKEALGEITINQVLGNYYPIKMKKPNKKFSYVTLTAKYKDFTTWEADLGLSSDQFGFERIKKEIMANNKKAINQFIALNASHLKDWGGKKVVRSYLEGYLNDQLFLGNQLRTVLTNAADFPLYVYKQGEYFLNSNQPAVMIGVVSCLYQSVLPFFDFLMQSGGLAKKDNERLQASFADALYWLKNLLLADKDKAKRAKEVFAKIPAAEIERLPVEIKAWYQELVKALK</sequence>